<dbReference type="GO" id="GO:0009083">
    <property type="term" value="P:branched-chain amino acid catabolic process"/>
    <property type="evidence" value="ECO:0007669"/>
    <property type="project" value="TreeGrafter"/>
</dbReference>
<comment type="caution">
    <text evidence="8">The sequence shown here is derived from an EMBL/GenBank/DDBJ whole genome shotgun (WGS) entry which is preliminary data.</text>
</comment>
<dbReference type="PANTHER" id="PTHR42980">
    <property type="entry name" value="2-OXOISOVALERATE DEHYDROGENASE SUBUNIT BETA-RELATED"/>
    <property type="match status" value="1"/>
</dbReference>
<feature type="compositionally biased region" description="Basic and acidic residues" evidence="6">
    <location>
        <begin position="466"/>
        <end position="481"/>
    </location>
</feature>
<comment type="catalytic activity">
    <reaction evidence="5">
        <text>N(6)-[(R)-lipoyl]-L-lysyl-[protein] + 2-oxoglutarate + H(+) = N(6)-[(R)-S(8)-succinyldihydrolipoyl]-L-lysyl-[protein] + CO2</text>
        <dbReference type="Rhea" id="RHEA:12188"/>
        <dbReference type="Rhea" id="RHEA-COMP:10474"/>
        <dbReference type="Rhea" id="RHEA-COMP:20092"/>
        <dbReference type="ChEBI" id="CHEBI:15378"/>
        <dbReference type="ChEBI" id="CHEBI:16526"/>
        <dbReference type="ChEBI" id="CHEBI:16810"/>
        <dbReference type="ChEBI" id="CHEBI:83099"/>
        <dbReference type="ChEBI" id="CHEBI:83120"/>
        <dbReference type="EC" id="1.2.4.2"/>
    </reaction>
</comment>
<dbReference type="STRING" id="1210089.GCA_001613165_02541"/>
<sequence length="820" mass="87171">MNPARFRPRGNIMGDVINEREAELDRRFRTDVAAAAPGFRCAADDPVHKGYPYTAADCLRYFDAQATSRHLDLAARHLSAAGRGYYSIGSAGHEGNVAVAAALRASDPALLHYRSGAFFVYRSRQAQGADPVRDVLLGVVAAATDPISGGRHKVFGSKHAAVIPMTSTIASHVPRAVGLAFALGRADRLGRYTEWPPDAVVLCSFGDASANHSTAAGAVNAAIHTAHQRIPIPVLFVCEDNGIGISVPTPPEWIEHAYGSRPGMRYFSADGCNLLQALSVSAKAVEWVREHREPAFLRLRTVRLLGHAGSDVESAYRRSADISGDAERDPLTATARLLVTAGVADSTEVLARYDAIGAYVAEVAESVAREAKLTSAAAVTAPLAPEDPGRIRADATRTESLPQDLPEAGVTASDTAPSADARAETAAGHTEDVAPQQGPVSYRGTDTRSADREPRSGEQGPRHPAARRDDERTSGSRDTQSRSDIPQTLAQAVNSTLAQALERDDDVLVFGEDVGRKGGVYGVTKGLQRTFGARRVFDTLLDEQSVLGTALGAGLAGFVPIPEIQYLAYLHNALDQIRGEAATLQFFSTGQYRNPMVVRIAAYAYQKGFGGHFHNDDSVAALRDIPGVLVASPARADDAAAMLRTCVSAARVDGRVCLFLEPIALYHTRDLYESGDDAWLAETTGEHVEIGSARTYGDGTDLTIVSFANGVPMSLRAAQRLSDQGIHARVLDLRWLAPLPEADLLRHARATGRVLIADETRRSGGVSESVCATLLDAGFDGRIARATSTDSFVPLGPAASTVLLDETAVETAAQKLVAAP</sequence>
<dbReference type="InterPro" id="IPR029061">
    <property type="entry name" value="THDP-binding"/>
</dbReference>
<keyword evidence="3" id="KW-0560">Oxidoreductase</keyword>
<dbReference type="InterPro" id="IPR001017">
    <property type="entry name" value="DH_E1"/>
</dbReference>
<dbReference type="InterPro" id="IPR033248">
    <property type="entry name" value="Transketolase_C"/>
</dbReference>
<dbReference type="Pfam" id="PF02779">
    <property type="entry name" value="Transket_pyr"/>
    <property type="match status" value="1"/>
</dbReference>
<keyword evidence="9" id="KW-1185">Reference proteome</keyword>
<dbReference type="GO" id="GO:0004591">
    <property type="term" value="F:oxoglutarate dehydrogenase (succinyl-transferring) activity"/>
    <property type="evidence" value="ECO:0007669"/>
    <property type="project" value="UniProtKB-EC"/>
</dbReference>
<dbReference type="SUPFAM" id="SSF52922">
    <property type="entry name" value="TK C-terminal domain-like"/>
    <property type="match status" value="1"/>
</dbReference>
<feature type="compositionally biased region" description="Basic and acidic residues" evidence="6">
    <location>
        <begin position="445"/>
        <end position="456"/>
    </location>
</feature>
<dbReference type="Pfam" id="PF00676">
    <property type="entry name" value="E1_dh"/>
    <property type="match status" value="1"/>
</dbReference>
<reference evidence="8 9" key="1">
    <citation type="submission" date="2018-07" db="EMBL/GenBank/DDBJ databases">
        <title>Genomic Encyclopedia of Type Strains, Phase IV (KMG-IV): sequencing the most valuable type-strain genomes for metagenomic binning, comparative biology and taxonomic classification.</title>
        <authorList>
            <person name="Goeker M."/>
        </authorList>
    </citation>
    <scope>NUCLEOTIDE SEQUENCE [LARGE SCALE GENOMIC DNA]</scope>
    <source>
        <strain evidence="8 9">DSM 44952</strain>
    </source>
</reference>
<evidence type="ECO:0000259" key="7">
    <source>
        <dbReference type="SMART" id="SM00861"/>
    </source>
</evidence>
<dbReference type="InterPro" id="IPR009014">
    <property type="entry name" value="Transketo_C/PFOR_II"/>
</dbReference>
<proteinExistence type="predicted"/>
<dbReference type="EMBL" id="QQAZ01000005">
    <property type="protein sequence ID" value="RDI50767.1"/>
    <property type="molecule type" value="Genomic_DNA"/>
</dbReference>
<feature type="domain" description="Transketolase-like pyrimidine-binding" evidence="7">
    <location>
        <begin position="487"/>
        <end position="668"/>
    </location>
</feature>
<organism evidence="8 9">
    <name type="scientific">Nocardia mexicana</name>
    <dbReference type="NCBI Taxonomy" id="279262"/>
    <lineage>
        <taxon>Bacteria</taxon>
        <taxon>Bacillati</taxon>
        <taxon>Actinomycetota</taxon>
        <taxon>Actinomycetes</taxon>
        <taxon>Mycobacteriales</taxon>
        <taxon>Nocardiaceae</taxon>
        <taxon>Nocardia</taxon>
    </lineage>
</organism>
<dbReference type="GO" id="GO:0000287">
    <property type="term" value="F:magnesium ion binding"/>
    <property type="evidence" value="ECO:0007669"/>
    <property type="project" value="UniProtKB-ARBA"/>
</dbReference>
<dbReference type="PANTHER" id="PTHR42980:SF1">
    <property type="entry name" value="2-OXOISOVALERATE DEHYDROGENASE SUBUNIT BETA, MITOCHONDRIAL"/>
    <property type="match status" value="1"/>
</dbReference>
<dbReference type="AlphaFoldDB" id="A0A370H3Z3"/>
<evidence type="ECO:0000313" key="9">
    <source>
        <dbReference type="Proteomes" id="UP000255355"/>
    </source>
</evidence>
<evidence type="ECO:0000313" key="8">
    <source>
        <dbReference type="EMBL" id="RDI50767.1"/>
    </source>
</evidence>
<dbReference type="GO" id="GO:0006099">
    <property type="term" value="P:tricarboxylic acid cycle"/>
    <property type="evidence" value="ECO:0007669"/>
    <property type="project" value="UniProtKB-KW"/>
</dbReference>
<dbReference type="InterPro" id="IPR005475">
    <property type="entry name" value="Transketolase-like_Pyr-bd"/>
</dbReference>
<dbReference type="SUPFAM" id="SSF52518">
    <property type="entry name" value="Thiamin diphosphate-binding fold (THDP-binding)"/>
    <property type="match status" value="2"/>
</dbReference>
<name>A0A370H3Z3_9NOCA</name>
<keyword evidence="2" id="KW-0816">Tricarboxylic acid cycle</keyword>
<evidence type="ECO:0000256" key="2">
    <source>
        <dbReference type="ARBA" id="ARBA00022532"/>
    </source>
</evidence>
<evidence type="ECO:0000256" key="5">
    <source>
        <dbReference type="ARBA" id="ARBA00051911"/>
    </source>
</evidence>
<evidence type="ECO:0000256" key="4">
    <source>
        <dbReference type="ARBA" id="ARBA00023052"/>
    </source>
</evidence>
<dbReference type="GO" id="GO:0007584">
    <property type="term" value="P:response to nutrient"/>
    <property type="evidence" value="ECO:0007669"/>
    <property type="project" value="TreeGrafter"/>
</dbReference>
<evidence type="ECO:0000256" key="1">
    <source>
        <dbReference type="ARBA" id="ARBA00001964"/>
    </source>
</evidence>
<comment type="cofactor">
    <cofactor evidence="1">
        <name>thiamine diphosphate</name>
        <dbReference type="ChEBI" id="CHEBI:58937"/>
    </cofactor>
</comment>
<accession>A0A370H3Z3</accession>
<dbReference type="Gene3D" id="3.40.50.970">
    <property type="match status" value="2"/>
</dbReference>
<keyword evidence="4" id="KW-0786">Thiamine pyrophosphate</keyword>
<feature type="region of interest" description="Disordered" evidence="6">
    <location>
        <begin position="397"/>
        <end position="486"/>
    </location>
</feature>
<dbReference type="SMART" id="SM00861">
    <property type="entry name" value="Transket_pyr"/>
    <property type="match status" value="1"/>
</dbReference>
<dbReference type="Gene3D" id="3.40.50.920">
    <property type="match status" value="1"/>
</dbReference>
<evidence type="ECO:0000256" key="3">
    <source>
        <dbReference type="ARBA" id="ARBA00023002"/>
    </source>
</evidence>
<dbReference type="Proteomes" id="UP000255355">
    <property type="component" value="Unassembled WGS sequence"/>
</dbReference>
<gene>
    <name evidence="8" type="ORF">DFR68_105244</name>
</gene>
<evidence type="ECO:0000256" key="6">
    <source>
        <dbReference type="SAM" id="MobiDB-lite"/>
    </source>
</evidence>
<dbReference type="Pfam" id="PF02780">
    <property type="entry name" value="Transketolase_C"/>
    <property type="match status" value="1"/>
</dbReference>
<protein>
    <submittedName>
        <fullName evidence="8">2-oxoisovalerate dehydrogenase E1 component</fullName>
    </submittedName>
</protein>